<evidence type="ECO:0000313" key="3">
    <source>
        <dbReference type="Proteomes" id="UP000634139"/>
    </source>
</evidence>
<proteinExistence type="predicted"/>
<protein>
    <submittedName>
        <fullName evidence="2">Uncharacterized protein</fullName>
    </submittedName>
</protein>
<organism evidence="2 3">
    <name type="scientific">Novosphingobium arvoryzae</name>
    <dbReference type="NCBI Taxonomy" id="1256514"/>
    <lineage>
        <taxon>Bacteria</taxon>
        <taxon>Pseudomonadati</taxon>
        <taxon>Pseudomonadota</taxon>
        <taxon>Alphaproteobacteria</taxon>
        <taxon>Sphingomonadales</taxon>
        <taxon>Sphingomonadaceae</taxon>
        <taxon>Novosphingobium</taxon>
    </lineage>
</organism>
<keyword evidence="3" id="KW-1185">Reference proteome</keyword>
<accession>A0A918VJT0</accession>
<name>A0A918VJT0_9SPHN</name>
<keyword evidence="1" id="KW-0472">Membrane</keyword>
<evidence type="ECO:0000313" key="2">
    <source>
        <dbReference type="EMBL" id="GHA03227.1"/>
    </source>
</evidence>
<dbReference type="AlphaFoldDB" id="A0A918VJT0"/>
<comment type="caution">
    <text evidence="2">The sequence shown here is derived from an EMBL/GenBank/DDBJ whole genome shotgun (WGS) entry which is preliminary data.</text>
</comment>
<sequence length="81" mass="8432">MVHCNIIDEPHIGFTGFREFTVMSKQLTMSAAVSVLAMAVFALLGTDLISVGGNIALLPQVGYSAEAASLPDLGSLLPALQ</sequence>
<gene>
    <name evidence="2" type="ORF">GCM10011617_25270</name>
</gene>
<evidence type="ECO:0000256" key="1">
    <source>
        <dbReference type="SAM" id="Phobius"/>
    </source>
</evidence>
<reference evidence="2" key="1">
    <citation type="journal article" date="2014" name="Int. J. Syst. Evol. Microbiol.">
        <title>Complete genome sequence of Corynebacterium casei LMG S-19264T (=DSM 44701T), isolated from a smear-ripened cheese.</title>
        <authorList>
            <consortium name="US DOE Joint Genome Institute (JGI-PGF)"/>
            <person name="Walter F."/>
            <person name="Albersmeier A."/>
            <person name="Kalinowski J."/>
            <person name="Ruckert C."/>
        </authorList>
    </citation>
    <scope>NUCLEOTIDE SEQUENCE</scope>
    <source>
        <strain evidence="2">KCTC 32422</strain>
    </source>
</reference>
<dbReference type="Proteomes" id="UP000634139">
    <property type="component" value="Unassembled WGS sequence"/>
</dbReference>
<keyword evidence="1" id="KW-0812">Transmembrane</keyword>
<reference evidence="2" key="2">
    <citation type="submission" date="2020-09" db="EMBL/GenBank/DDBJ databases">
        <authorList>
            <person name="Sun Q."/>
            <person name="Kim S."/>
        </authorList>
    </citation>
    <scope>NUCLEOTIDE SEQUENCE</scope>
    <source>
        <strain evidence="2">KCTC 32422</strain>
    </source>
</reference>
<dbReference type="EMBL" id="BMZD01000006">
    <property type="protein sequence ID" value="GHA03227.1"/>
    <property type="molecule type" value="Genomic_DNA"/>
</dbReference>
<feature type="transmembrane region" description="Helical" evidence="1">
    <location>
        <begin position="27"/>
        <end position="45"/>
    </location>
</feature>
<keyword evidence="1" id="KW-1133">Transmembrane helix</keyword>